<dbReference type="InterPro" id="IPR000560">
    <property type="entry name" value="His_Pase_clade-2"/>
</dbReference>
<comment type="caution">
    <text evidence="4">The sequence shown here is derived from an EMBL/GenBank/DDBJ whole genome shotgun (WGS) entry which is preliminary data.</text>
</comment>
<dbReference type="InterPro" id="IPR033379">
    <property type="entry name" value="Acid_Pase_AS"/>
</dbReference>
<feature type="chain" id="PRO_5004723716" description="Glucose-1-phosphatase" evidence="3">
    <location>
        <begin position="26"/>
        <end position="408"/>
    </location>
</feature>
<evidence type="ECO:0000313" key="4">
    <source>
        <dbReference type="EMBL" id="ESQ92872.1"/>
    </source>
</evidence>
<dbReference type="CDD" id="cd07061">
    <property type="entry name" value="HP_HAP_like"/>
    <property type="match status" value="1"/>
</dbReference>
<keyword evidence="5" id="KW-1185">Reference proteome</keyword>
<dbReference type="PATRIC" id="fig|1121022.4.peg.1429"/>
<dbReference type="PANTHER" id="PTHR11567">
    <property type="entry name" value="ACID PHOSPHATASE-RELATED"/>
    <property type="match status" value="1"/>
</dbReference>
<evidence type="ECO:0000256" key="1">
    <source>
        <dbReference type="ARBA" id="ARBA00005375"/>
    </source>
</evidence>
<evidence type="ECO:0008006" key="6">
    <source>
        <dbReference type="Google" id="ProtNLM"/>
    </source>
</evidence>
<protein>
    <recommendedName>
        <fullName evidence="6">Glucose-1-phosphatase</fullName>
    </recommendedName>
</protein>
<dbReference type="STRING" id="1121022.GCA_000376105_03804"/>
<dbReference type="eggNOG" id="ENOG502Z7K9">
    <property type="taxonomic scope" value="Bacteria"/>
</dbReference>
<dbReference type="InterPro" id="IPR029033">
    <property type="entry name" value="His_PPase_superfam"/>
</dbReference>
<accession>V4PFV8</accession>
<dbReference type="SUPFAM" id="SSF53254">
    <property type="entry name" value="Phosphoglycerate mutase-like"/>
    <property type="match status" value="1"/>
</dbReference>
<dbReference type="GO" id="GO:0050308">
    <property type="term" value="F:sugar-phosphatase activity"/>
    <property type="evidence" value="ECO:0007669"/>
    <property type="project" value="TreeGrafter"/>
</dbReference>
<dbReference type="RefSeq" id="WP_018083489.1">
    <property type="nucleotide sequence ID" value="NZ_AQWM01000033.1"/>
</dbReference>
<evidence type="ECO:0000313" key="5">
    <source>
        <dbReference type="Proteomes" id="UP000017837"/>
    </source>
</evidence>
<organism evidence="4 5">
    <name type="scientific">Asticcacaulis benevestitus DSM 16100 = ATCC BAA-896</name>
    <dbReference type="NCBI Taxonomy" id="1121022"/>
    <lineage>
        <taxon>Bacteria</taxon>
        <taxon>Pseudomonadati</taxon>
        <taxon>Pseudomonadota</taxon>
        <taxon>Alphaproteobacteria</taxon>
        <taxon>Caulobacterales</taxon>
        <taxon>Caulobacteraceae</taxon>
        <taxon>Asticcacaulis</taxon>
    </lineage>
</organism>
<keyword evidence="3" id="KW-0732">Signal</keyword>
<dbReference type="PANTHER" id="PTHR11567:SF110">
    <property type="entry name" value="2-PHOSPHOXYLOSE PHOSPHATASE 1"/>
    <property type="match status" value="1"/>
</dbReference>
<dbReference type="PROSITE" id="PS00616">
    <property type="entry name" value="HIS_ACID_PHOSPHAT_1"/>
    <property type="match status" value="1"/>
</dbReference>
<name>V4PFV8_9CAUL</name>
<evidence type="ECO:0000256" key="3">
    <source>
        <dbReference type="SAM" id="SignalP"/>
    </source>
</evidence>
<dbReference type="Pfam" id="PF00328">
    <property type="entry name" value="His_Phos_2"/>
    <property type="match status" value="1"/>
</dbReference>
<dbReference type="Proteomes" id="UP000017837">
    <property type="component" value="Unassembled WGS sequence"/>
</dbReference>
<keyword evidence="2" id="KW-0378">Hydrolase</keyword>
<proteinExistence type="inferred from homology"/>
<feature type="signal peptide" evidence="3">
    <location>
        <begin position="1"/>
        <end position="25"/>
    </location>
</feature>
<gene>
    <name evidence="4" type="ORF">ABENE_07145</name>
</gene>
<evidence type="ECO:0000256" key="2">
    <source>
        <dbReference type="ARBA" id="ARBA00022801"/>
    </source>
</evidence>
<dbReference type="InterPro" id="IPR050645">
    <property type="entry name" value="Histidine_acid_phosphatase"/>
</dbReference>
<reference evidence="4 5" key="1">
    <citation type="journal article" date="2014" name="Nature">
        <title>Sequential evolution of bacterial morphology by co-option of a developmental regulator.</title>
        <authorList>
            <person name="Jiang C."/>
            <person name="Brown P.J."/>
            <person name="Ducret A."/>
            <person name="Brun Y.V."/>
        </authorList>
    </citation>
    <scope>NUCLEOTIDE SEQUENCE [LARGE SCALE GENOMIC DNA]</scope>
    <source>
        <strain evidence="4 5">DSM 16100</strain>
    </source>
</reference>
<dbReference type="EMBL" id="AWGB01000010">
    <property type="protein sequence ID" value="ESQ92872.1"/>
    <property type="molecule type" value="Genomic_DNA"/>
</dbReference>
<dbReference type="AlphaFoldDB" id="V4PFV8"/>
<dbReference type="GO" id="GO:0030288">
    <property type="term" value="C:outer membrane-bounded periplasmic space"/>
    <property type="evidence" value="ECO:0007669"/>
    <property type="project" value="TreeGrafter"/>
</dbReference>
<dbReference type="Gene3D" id="3.40.50.1240">
    <property type="entry name" value="Phosphoglycerate mutase-like"/>
    <property type="match status" value="2"/>
</dbReference>
<sequence>MTLKHWLRFALTFSGACLLAIQASAQPTKVERVVMLMRHGVRSPITGEAPLDTQTGAPWPVWSVPPETITPHGAEALKALGNVDRAWLSARGILPAKACPDLAKTIVWTNTSPRTIATGQAYVQGLAPGCALHVGHLPEDQIDPLFEPTRAPPPWFDAQRAVTSINAYTGGMPVLVQRHDATLGQLEHVLDCGASPCSPQRAPRLAVTADNRGLVFEGPVRDASGTAEVLMLEYLEGFPLKEVGWGRANPATLKTVGEVHAALFDVFSRPPYMMAFQTEPTARRIIDDFSRPDAPDFDMLVGHDTNVAALAALLGVTVEAPGFAVNDPSPGGALVLALIRDAQGRAFVRVYYRSQSADDIRAARDHATWKSLTMNACKQGPQHMCPLPDFVALLKAGTAEARAPLVAR</sequence>
<comment type="similarity">
    <text evidence="1">Belongs to the histidine acid phosphatase family.</text>
</comment>